<comment type="caution">
    <text evidence="6">The sequence shown here is derived from an EMBL/GenBank/DDBJ whole genome shotgun (WGS) entry which is preliminary data.</text>
</comment>
<feature type="repeat" description="ANK" evidence="2">
    <location>
        <begin position="1096"/>
        <end position="1128"/>
    </location>
</feature>
<evidence type="ECO:0000313" key="7">
    <source>
        <dbReference type="Proteomes" id="UP001163105"/>
    </source>
</evidence>
<feature type="domain" description="GPI inositol-deacylase winged helix" evidence="4">
    <location>
        <begin position="638"/>
        <end position="716"/>
    </location>
</feature>
<evidence type="ECO:0000313" key="6">
    <source>
        <dbReference type="EMBL" id="KAJ6437561.1"/>
    </source>
</evidence>
<feature type="repeat" description="ANK" evidence="2">
    <location>
        <begin position="852"/>
        <end position="884"/>
    </location>
</feature>
<feature type="repeat" description="ANK" evidence="2">
    <location>
        <begin position="1026"/>
        <end position="1058"/>
    </location>
</feature>
<dbReference type="SMART" id="SM00248">
    <property type="entry name" value="ANK"/>
    <property type="match status" value="8"/>
</dbReference>
<evidence type="ECO:0000259" key="5">
    <source>
        <dbReference type="Pfam" id="PF24883"/>
    </source>
</evidence>
<dbReference type="PRINTS" id="PR01415">
    <property type="entry name" value="ANKYRIN"/>
</dbReference>
<dbReference type="InterPro" id="IPR056884">
    <property type="entry name" value="NPHP3-like_N"/>
</dbReference>
<dbReference type="Proteomes" id="UP001163105">
    <property type="component" value="Unassembled WGS sequence"/>
</dbReference>
<dbReference type="Pfam" id="PF22939">
    <property type="entry name" value="WHD_GPIID"/>
    <property type="match status" value="1"/>
</dbReference>
<dbReference type="AlphaFoldDB" id="A0AB34FGM1"/>
<evidence type="ECO:0000259" key="4">
    <source>
        <dbReference type="Pfam" id="PF22939"/>
    </source>
</evidence>
<feature type="repeat" description="ANK" evidence="2">
    <location>
        <begin position="991"/>
        <end position="1023"/>
    </location>
</feature>
<dbReference type="SUPFAM" id="SSF53167">
    <property type="entry name" value="Purine and uridine phosphorylases"/>
    <property type="match status" value="1"/>
</dbReference>
<dbReference type="SUPFAM" id="SSF52540">
    <property type="entry name" value="P-loop containing nucleoside triphosphate hydrolases"/>
    <property type="match status" value="1"/>
</dbReference>
<keyword evidence="1" id="KW-0677">Repeat</keyword>
<dbReference type="PROSITE" id="PS50297">
    <property type="entry name" value="ANK_REP_REGION"/>
    <property type="match status" value="6"/>
</dbReference>
<accession>A0AB34FGM1</accession>
<feature type="domain" description="Nephrocystin 3-like N-terminal" evidence="5">
    <location>
        <begin position="351"/>
        <end position="516"/>
    </location>
</feature>
<dbReference type="SUPFAM" id="SSF48403">
    <property type="entry name" value="Ankyrin repeat"/>
    <property type="match status" value="1"/>
</dbReference>
<gene>
    <name evidence="6" type="ORF">O9K51_09767</name>
</gene>
<dbReference type="EMBL" id="JAQHRD010000011">
    <property type="protein sequence ID" value="KAJ6437561.1"/>
    <property type="molecule type" value="Genomic_DNA"/>
</dbReference>
<proteinExistence type="predicted"/>
<feature type="repeat" description="ANK" evidence="2">
    <location>
        <begin position="1061"/>
        <end position="1093"/>
    </location>
</feature>
<dbReference type="Gene3D" id="3.40.50.1580">
    <property type="entry name" value="Nucleoside phosphorylase domain"/>
    <property type="match status" value="1"/>
</dbReference>
<evidence type="ECO:0000256" key="3">
    <source>
        <dbReference type="SAM" id="MobiDB-lite"/>
    </source>
</evidence>
<reference evidence="6" key="1">
    <citation type="submission" date="2023-01" db="EMBL/GenBank/DDBJ databases">
        <title>The growth and conidiation of Purpureocillium lavendulum are regulated by nitrogen source and histone H3K14 acetylation.</title>
        <authorList>
            <person name="Tang P."/>
            <person name="Han J."/>
            <person name="Zhang C."/>
            <person name="Tang P."/>
            <person name="Qi F."/>
            <person name="Zhang K."/>
            <person name="Liang L."/>
        </authorList>
    </citation>
    <scope>NUCLEOTIDE SEQUENCE</scope>
    <source>
        <strain evidence="6">YMF1.00683</strain>
    </source>
</reference>
<dbReference type="GO" id="GO:0009116">
    <property type="term" value="P:nucleoside metabolic process"/>
    <property type="evidence" value="ECO:0007669"/>
    <property type="project" value="InterPro"/>
</dbReference>
<organism evidence="6 7">
    <name type="scientific">Purpureocillium lavendulum</name>
    <dbReference type="NCBI Taxonomy" id="1247861"/>
    <lineage>
        <taxon>Eukaryota</taxon>
        <taxon>Fungi</taxon>
        <taxon>Dikarya</taxon>
        <taxon>Ascomycota</taxon>
        <taxon>Pezizomycotina</taxon>
        <taxon>Sordariomycetes</taxon>
        <taxon>Hypocreomycetidae</taxon>
        <taxon>Hypocreales</taxon>
        <taxon>Ophiocordycipitaceae</taxon>
        <taxon>Purpureocillium</taxon>
    </lineage>
</organism>
<dbReference type="Gene3D" id="1.25.40.20">
    <property type="entry name" value="Ankyrin repeat-containing domain"/>
    <property type="match status" value="3"/>
</dbReference>
<evidence type="ECO:0000256" key="1">
    <source>
        <dbReference type="ARBA" id="ARBA00022737"/>
    </source>
</evidence>
<dbReference type="InterPro" id="IPR027417">
    <property type="entry name" value="P-loop_NTPase"/>
</dbReference>
<dbReference type="Gene3D" id="3.40.50.300">
    <property type="entry name" value="P-loop containing nucleotide triphosphate hydrolases"/>
    <property type="match status" value="1"/>
</dbReference>
<dbReference type="InterPro" id="IPR053137">
    <property type="entry name" value="NLR-like"/>
</dbReference>
<feature type="region of interest" description="Disordered" evidence="3">
    <location>
        <begin position="1"/>
        <end position="20"/>
    </location>
</feature>
<evidence type="ECO:0000256" key="2">
    <source>
        <dbReference type="PROSITE-ProRule" id="PRU00023"/>
    </source>
</evidence>
<dbReference type="InterPro" id="IPR036770">
    <property type="entry name" value="Ankyrin_rpt-contain_sf"/>
</dbReference>
<protein>
    <submittedName>
        <fullName evidence="6">Alpha-1,2-mannosidase subfamily</fullName>
    </submittedName>
</protein>
<dbReference type="InterPro" id="IPR054471">
    <property type="entry name" value="GPIID_WHD"/>
</dbReference>
<dbReference type="GO" id="GO:0003824">
    <property type="term" value="F:catalytic activity"/>
    <property type="evidence" value="ECO:0007669"/>
    <property type="project" value="InterPro"/>
</dbReference>
<sequence>MADHEARPIGHPSATSEPCTEDYTTGWICALQEEYEAACRMLDVEYDGPETTNEHDNNTYVFGRISKHNVIIGCLPGGRYGTNSAATVVRDMVRSFPHLKFALMVGIGGGAPTPDKDIRLGDVVVSEPHGKLGGVLQYDFGKRLSGARFQLTGQLNSPPAVLLGALPEMRRRHNDPRKADKILEHLKLMDDMPDYQRPADDRLYRADYVHTGGATCAACDTNGLEERAPRTDQRTFNVHYGTIASANSVMKDAKDRDQLSRDPELNVLCFEMEAAGLMNNFPCLVIRGICDYSDSHKNDEWHKFAALAAAAYARELLHVLKPAKVITLPPWADRFDYGPTQSDYLARRQPGTGQWLLESDEFQGWLTTSRQTLFCPGIPGAGKTILTSIVVDELESRFRNDPKTGIAYIYCNFQRQEEQGIDHLLASLVKQLAQRHPAILSNLKAVYDRHSISRTRPSVEEIVGLVHSVAAVYARVFVVVDALDECQASGRCRTRFLSELFGLQKVHETNIFATSRSIPDIVDLFKAGVSLEIRASANDVARYLENHIQELPTLVQKDGRLQEEITTGILEAVDGMFLLAPIYLNSLHECMTRNEIRSALELLPKRKKDQVEDEDGKVGVLARAYDDAMRRIQGQRPRLKELAMEVLSWITFAKRQLTTSELQHALATKTGKLELDYGDLPDIGDMVSVCTGIVTVDATCDIIRLVHYTAQEYLLRTHGQWFPEAESIITATCVTYLSFTVFESGYCTTNSEFETRLRSYQFYDYASRNWGYHSLMDVKPGQGVISFLENNNKAEASSQALMAAKRHSSDVLYSGKVPRNITGLHLAVHFGMCEAAKALIKRGHSPNLKDTLHRTPLWYAANAGHNAIVKLLLEAGANANVAAFGDDGRASFLLISMINYLKVLTHLPHIAADGNSPAMRDVCTACQVGVGASHEELADEVRSWEANAHVAACIFGGRTALQAAAEGGHLEVVETLLAERADINAAAAALDGRTALQAAAAGGHLEVVEKLLAAKADINAAAAVLAGLTALQAAAARGHLEIVEKLLAAGADINAPAVTFVGRTALQAAADGGHLEIVEMLLAESADINAAAATVGGLTALQAAALRGHPEIVATLLAAGAEIDAAAAPLGGRTALEAATIQGHKAIAQLLNAKGSVAAV</sequence>
<keyword evidence="2" id="KW-0040">ANK repeat</keyword>
<dbReference type="InterPro" id="IPR002110">
    <property type="entry name" value="Ankyrin_rpt"/>
</dbReference>
<dbReference type="PANTHER" id="PTHR46082:SF11">
    <property type="entry name" value="AAA+ ATPASE DOMAIN-CONTAINING PROTEIN-RELATED"/>
    <property type="match status" value="1"/>
</dbReference>
<dbReference type="PROSITE" id="PS50088">
    <property type="entry name" value="ANK_REPEAT"/>
    <property type="match status" value="7"/>
</dbReference>
<dbReference type="Pfam" id="PF12796">
    <property type="entry name" value="Ank_2"/>
    <property type="match status" value="4"/>
</dbReference>
<keyword evidence="7" id="KW-1185">Reference proteome</keyword>
<dbReference type="Pfam" id="PF24883">
    <property type="entry name" value="NPHP3_N"/>
    <property type="match status" value="1"/>
</dbReference>
<feature type="repeat" description="ANK" evidence="2">
    <location>
        <begin position="819"/>
        <end position="851"/>
    </location>
</feature>
<feature type="repeat" description="ANK" evidence="2">
    <location>
        <begin position="956"/>
        <end position="988"/>
    </location>
</feature>
<dbReference type="InterPro" id="IPR035994">
    <property type="entry name" value="Nucleoside_phosphorylase_sf"/>
</dbReference>
<dbReference type="PANTHER" id="PTHR46082">
    <property type="entry name" value="ATP/GTP-BINDING PROTEIN-RELATED"/>
    <property type="match status" value="1"/>
</dbReference>
<name>A0AB34FGM1_9HYPO</name>